<evidence type="ECO:0000313" key="2">
    <source>
        <dbReference type="Proteomes" id="UP001177003"/>
    </source>
</evidence>
<name>A0AA35ZP92_LACSI</name>
<keyword evidence="2" id="KW-1185">Reference proteome</keyword>
<accession>A0AA35ZP92</accession>
<gene>
    <name evidence="1" type="ORF">LSALG_LOCUS35221</name>
</gene>
<protein>
    <submittedName>
        <fullName evidence="1">Uncharacterized protein</fullName>
    </submittedName>
</protein>
<proteinExistence type="predicted"/>
<reference evidence="1" key="1">
    <citation type="submission" date="2023-04" db="EMBL/GenBank/DDBJ databases">
        <authorList>
            <person name="Vijverberg K."/>
            <person name="Xiong W."/>
            <person name="Schranz E."/>
        </authorList>
    </citation>
    <scope>NUCLEOTIDE SEQUENCE</scope>
</reference>
<evidence type="ECO:0000313" key="1">
    <source>
        <dbReference type="EMBL" id="CAI9296348.1"/>
    </source>
</evidence>
<dbReference type="EMBL" id="OX465084">
    <property type="protein sequence ID" value="CAI9296348.1"/>
    <property type="molecule type" value="Genomic_DNA"/>
</dbReference>
<dbReference type="AlphaFoldDB" id="A0AA35ZP92"/>
<dbReference type="Proteomes" id="UP001177003">
    <property type="component" value="Chromosome 8"/>
</dbReference>
<sequence length="144" mass="16008">MVVDEGSLFSLNDDLTAPPLKNDITLVVVAVCVSPSSEPRPPSSPLTSVRQYSAINRLFASIHVCLLFEVPLHQSHRLSPTIASVSPTFTSDINQSSLTSRFLVDFVPNFDRLILLNLLIFFHFSKTLEGISDTVMRVINQEHE</sequence>
<organism evidence="1 2">
    <name type="scientific">Lactuca saligna</name>
    <name type="common">Willowleaf lettuce</name>
    <dbReference type="NCBI Taxonomy" id="75948"/>
    <lineage>
        <taxon>Eukaryota</taxon>
        <taxon>Viridiplantae</taxon>
        <taxon>Streptophyta</taxon>
        <taxon>Embryophyta</taxon>
        <taxon>Tracheophyta</taxon>
        <taxon>Spermatophyta</taxon>
        <taxon>Magnoliopsida</taxon>
        <taxon>eudicotyledons</taxon>
        <taxon>Gunneridae</taxon>
        <taxon>Pentapetalae</taxon>
        <taxon>asterids</taxon>
        <taxon>campanulids</taxon>
        <taxon>Asterales</taxon>
        <taxon>Asteraceae</taxon>
        <taxon>Cichorioideae</taxon>
        <taxon>Cichorieae</taxon>
        <taxon>Lactucinae</taxon>
        <taxon>Lactuca</taxon>
    </lineage>
</organism>